<accession>A0A4S4E1H6</accession>
<dbReference type="PANTHER" id="PTHR34360:SF1">
    <property type="entry name" value="OS08G0519400 PROTEIN"/>
    <property type="match status" value="1"/>
</dbReference>
<dbReference type="Gene3D" id="1.20.5.170">
    <property type="match status" value="1"/>
</dbReference>
<dbReference type="AlphaFoldDB" id="A0A4S4E1H6"/>
<dbReference type="Proteomes" id="UP000306102">
    <property type="component" value="Unassembled WGS sequence"/>
</dbReference>
<dbReference type="STRING" id="542762.A0A4S4E1H6"/>
<dbReference type="SUPFAM" id="SSF57997">
    <property type="entry name" value="Tropomyosin"/>
    <property type="match status" value="1"/>
</dbReference>
<dbReference type="PANTHER" id="PTHR34360">
    <property type="entry name" value="OS08G0519400 PROTEIN"/>
    <property type="match status" value="1"/>
</dbReference>
<evidence type="ECO:0000313" key="6">
    <source>
        <dbReference type="Proteomes" id="UP000306102"/>
    </source>
</evidence>
<sequence length="466" mass="53346">MAASKLLLFSLFLTLIFARSTADAGTDNVDGFKPELSDSSLKIELDQLNSKVSLLESSIDDKIHELKRKDKSIKQMGNIIQEKSATIASLQSEIQALQGSLDAKEQVGRAHARVGELENQVEKLRKEIETQNKKRDALETQVKVSEQKVLELNSKLESVSMMHVLVSLQVDFMGTVNSAATLQLHRINDEQKSRIRKTERALQVAEEEMMKAKLEANTVSKELIEVREAWIPHWLATHLLHCQSFIVTHWREHGSPAFDATFQKALQKKAEVEKWAEPHIETVKTIWIPIMKDQWLRFATQFGLHVKSLTAKTIEVYHASKNSIVPHVAKVQEMVDPHFQEVKKFTKPYIDQVTTMTKPHVDKAHLLMKPYTKKVIRTYRKCIRAATKYHRQVQATIHEKLKSHDLTKPLATDELVSLMAFALMAAPLIFLFNVASSIFCKKPKKRTRNSHTSHTRRRAKRVHPEK</sequence>
<keyword evidence="4" id="KW-0732">Signal</keyword>
<organism evidence="5 6">
    <name type="scientific">Camellia sinensis var. sinensis</name>
    <name type="common">China tea</name>
    <dbReference type="NCBI Taxonomy" id="542762"/>
    <lineage>
        <taxon>Eukaryota</taxon>
        <taxon>Viridiplantae</taxon>
        <taxon>Streptophyta</taxon>
        <taxon>Embryophyta</taxon>
        <taxon>Tracheophyta</taxon>
        <taxon>Spermatophyta</taxon>
        <taxon>Magnoliopsida</taxon>
        <taxon>eudicotyledons</taxon>
        <taxon>Gunneridae</taxon>
        <taxon>Pentapetalae</taxon>
        <taxon>asterids</taxon>
        <taxon>Ericales</taxon>
        <taxon>Theaceae</taxon>
        <taxon>Camellia</taxon>
    </lineage>
</organism>
<feature type="coiled-coil region" evidence="1">
    <location>
        <begin position="80"/>
        <end position="155"/>
    </location>
</feature>
<feature type="coiled-coil region" evidence="1">
    <location>
        <begin position="188"/>
        <end position="222"/>
    </location>
</feature>
<keyword evidence="1" id="KW-0175">Coiled coil</keyword>
<keyword evidence="3" id="KW-0472">Membrane</keyword>
<evidence type="ECO:0000256" key="1">
    <source>
        <dbReference type="SAM" id="Coils"/>
    </source>
</evidence>
<evidence type="ECO:0000256" key="4">
    <source>
        <dbReference type="SAM" id="SignalP"/>
    </source>
</evidence>
<protein>
    <submittedName>
        <fullName evidence="5">Uncharacterized protein</fullName>
    </submittedName>
</protein>
<feature type="region of interest" description="Disordered" evidence="2">
    <location>
        <begin position="443"/>
        <end position="466"/>
    </location>
</feature>
<reference evidence="5 6" key="1">
    <citation type="journal article" date="2018" name="Proc. Natl. Acad. Sci. U.S.A.">
        <title>Draft genome sequence of Camellia sinensis var. sinensis provides insights into the evolution of the tea genome and tea quality.</title>
        <authorList>
            <person name="Wei C."/>
            <person name="Yang H."/>
            <person name="Wang S."/>
            <person name="Zhao J."/>
            <person name="Liu C."/>
            <person name="Gao L."/>
            <person name="Xia E."/>
            <person name="Lu Y."/>
            <person name="Tai Y."/>
            <person name="She G."/>
            <person name="Sun J."/>
            <person name="Cao H."/>
            <person name="Tong W."/>
            <person name="Gao Q."/>
            <person name="Li Y."/>
            <person name="Deng W."/>
            <person name="Jiang X."/>
            <person name="Wang W."/>
            <person name="Chen Q."/>
            <person name="Zhang S."/>
            <person name="Li H."/>
            <person name="Wu J."/>
            <person name="Wang P."/>
            <person name="Li P."/>
            <person name="Shi C."/>
            <person name="Zheng F."/>
            <person name="Jian J."/>
            <person name="Huang B."/>
            <person name="Shan D."/>
            <person name="Shi M."/>
            <person name="Fang C."/>
            <person name="Yue Y."/>
            <person name="Li F."/>
            <person name="Li D."/>
            <person name="Wei S."/>
            <person name="Han B."/>
            <person name="Jiang C."/>
            <person name="Yin Y."/>
            <person name="Xia T."/>
            <person name="Zhang Z."/>
            <person name="Bennetzen J.L."/>
            <person name="Zhao S."/>
            <person name="Wan X."/>
        </authorList>
    </citation>
    <scope>NUCLEOTIDE SEQUENCE [LARGE SCALE GENOMIC DNA]</scope>
    <source>
        <strain evidence="6">cv. Shuchazao</strain>
        <tissue evidence="5">Leaf</tissue>
    </source>
</reference>
<keyword evidence="6" id="KW-1185">Reference proteome</keyword>
<evidence type="ECO:0000256" key="2">
    <source>
        <dbReference type="SAM" id="MobiDB-lite"/>
    </source>
</evidence>
<keyword evidence="3" id="KW-0812">Transmembrane</keyword>
<feature type="signal peptide" evidence="4">
    <location>
        <begin position="1"/>
        <end position="18"/>
    </location>
</feature>
<gene>
    <name evidence="5" type="ORF">TEA_014617</name>
</gene>
<proteinExistence type="predicted"/>
<evidence type="ECO:0000313" key="5">
    <source>
        <dbReference type="EMBL" id="THG09673.1"/>
    </source>
</evidence>
<name>A0A4S4E1H6_CAMSN</name>
<evidence type="ECO:0000256" key="3">
    <source>
        <dbReference type="SAM" id="Phobius"/>
    </source>
</evidence>
<dbReference type="SUPFAM" id="SSF58113">
    <property type="entry name" value="Apolipoprotein A-I"/>
    <property type="match status" value="1"/>
</dbReference>
<dbReference type="EMBL" id="SDRB02008323">
    <property type="protein sequence ID" value="THG09673.1"/>
    <property type="molecule type" value="Genomic_DNA"/>
</dbReference>
<keyword evidence="3" id="KW-1133">Transmembrane helix</keyword>
<feature type="chain" id="PRO_5020217425" evidence="4">
    <location>
        <begin position="19"/>
        <end position="466"/>
    </location>
</feature>
<comment type="caution">
    <text evidence="5">The sequence shown here is derived from an EMBL/GenBank/DDBJ whole genome shotgun (WGS) entry which is preliminary data.</text>
</comment>
<feature type="transmembrane region" description="Helical" evidence="3">
    <location>
        <begin position="415"/>
        <end position="440"/>
    </location>
</feature>